<evidence type="ECO:0000256" key="7">
    <source>
        <dbReference type="ARBA" id="ARBA00022759"/>
    </source>
</evidence>
<dbReference type="Pfam" id="PF22335">
    <property type="entry name" value="Cas10-Cmr2_palm2"/>
    <property type="match status" value="1"/>
</dbReference>
<dbReference type="InterPro" id="IPR013408">
    <property type="entry name" value="Cas10/Csm1"/>
</dbReference>
<keyword evidence="11" id="KW-0051">Antiviral defense</keyword>
<dbReference type="PROSITE" id="PS50887">
    <property type="entry name" value="GGDEF"/>
    <property type="match status" value="1"/>
</dbReference>
<comment type="caution">
    <text evidence="14">The sequence shown here is derived from an EMBL/GenBank/DDBJ whole genome shotgun (WGS) entry which is preliminary data.</text>
</comment>
<keyword evidence="7" id="KW-0255">Endonuclease</keyword>
<dbReference type="InterPro" id="IPR041062">
    <property type="entry name" value="Csm1_B"/>
</dbReference>
<dbReference type="Gene3D" id="3.30.70.270">
    <property type="match status" value="1"/>
</dbReference>
<dbReference type="InterPro" id="IPR054767">
    <property type="entry name" value="Cas10-Cmr2_palm2"/>
</dbReference>
<dbReference type="PANTHER" id="PTHR36528:SF1">
    <property type="entry name" value="CRISPR SYSTEM SINGLE-STRAND-SPECIFIC DEOXYRIBONUCLEASE CAS10_CSM1 (SUBTYPE III-A)"/>
    <property type="match status" value="1"/>
</dbReference>
<feature type="domain" description="GGDEF" evidence="13">
    <location>
        <begin position="525"/>
        <end position="668"/>
    </location>
</feature>
<evidence type="ECO:0000256" key="8">
    <source>
        <dbReference type="ARBA" id="ARBA00022801"/>
    </source>
</evidence>
<dbReference type="InterPro" id="IPR052117">
    <property type="entry name" value="Cas10/Csm1_subtype-III-A"/>
</dbReference>
<dbReference type="Pfam" id="PF18211">
    <property type="entry name" value="Csm1_B"/>
    <property type="match status" value="1"/>
</dbReference>
<evidence type="ECO:0000313" key="14">
    <source>
        <dbReference type="EMBL" id="RLC37244.1"/>
    </source>
</evidence>
<dbReference type="InterPro" id="IPR043128">
    <property type="entry name" value="Rev_trsase/Diguanyl_cyclase"/>
</dbReference>
<evidence type="ECO:0000256" key="5">
    <source>
        <dbReference type="ARBA" id="ARBA00022722"/>
    </source>
</evidence>
<dbReference type="Proteomes" id="UP000281261">
    <property type="component" value="Unassembled WGS sequence"/>
</dbReference>
<evidence type="ECO:0000256" key="2">
    <source>
        <dbReference type="ARBA" id="ARBA00005700"/>
    </source>
</evidence>
<evidence type="ECO:0000256" key="10">
    <source>
        <dbReference type="ARBA" id="ARBA00022840"/>
    </source>
</evidence>
<dbReference type="Gene3D" id="1.10.3210.10">
    <property type="entry name" value="Hypothetical protein af1432"/>
    <property type="match status" value="1"/>
</dbReference>
<gene>
    <name evidence="14" type="primary">cas10</name>
    <name evidence="14" type="ORF">DRH29_02670</name>
</gene>
<dbReference type="SUPFAM" id="SSF109604">
    <property type="entry name" value="HD-domain/PDEase-like"/>
    <property type="match status" value="1"/>
</dbReference>
<dbReference type="GO" id="GO:0004527">
    <property type="term" value="F:exonuclease activity"/>
    <property type="evidence" value="ECO:0007669"/>
    <property type="project" value="UniProtKB-KW"/>
</dbReference>
<proteinExistence type="inferred from homology"/>
<keyword evidence="8" id="KW-0378">Hydrolase</keyword>
<keyword evidence="5" id="KW-0540">Nuclease</keyword>
<organism evidence="14 15">
    <name type="scientific">candidate division Kazan bacterium</name>
    <dbReference type="NCBI Taxonomy" id="2202143"/>
    <lineage>
        <taxon>Bacteria</taxon>
        <taxon>Bacteria division Kazan-3B-28</taxon>
    </lineage>
</organism>
<dbReference type="GO" id="GO:0005524">
    <property type="term" value="F:ATP binding"/>
    <property type="evidence" value="ECO:0007669"/>
    <property type="project" value="UniProtKB-KW"/>
</dbReference>
<evidence type="ECO:0000256" key="3">
    <source>
        <dbReference type="ARBA" id="ARBA00014333"/>
    </source>
</evidence>
<dbReference type="PANTHER" id="PTHR36528">
    <property type="entry name" value="CRISPR SYSTEM SINGLE-STRAND-SPECIFIC DEOXYRIBONUCLEASE CAS10/CSM1 (SUBTYPE III-A)"/>
    <property type="match status" value="1"/>
</dbReference>
<sequence>MIKISDEEKELVLGALLHDIGKLTYLLNEKPITHQKSGSIFFFNLFKNYKIIGEGLGAIKQRILMHHDKTTHPLSTIIKEADRLSAGERADYDGEEDNTQSSRKRKKALMIPVFTEINLGKNNAKMKWIKLTTIKDYELTKKEPESLIKDYAEIKSILEKDIRETAKIEDFKKFVDTLNYILMKNLRLVPSATYYSKPDISLYDHLKTTAAIALCLYRTQHMKTDERFLLIGGDVSGIQDFIFYSFRTSESDEHAAKRLRGRSIFINLLVDAVAAYIKDSLNLYEFNILWASGGNFVILAPNTEENIKSLEKIRVNVNRHLFNKYGNIYVNISWVRGKKDDVSEFSVFLNKLRAQEKKDKKRKWYFDLETIFKDGIDEKQLKEDEVCPVCGRRKAVIIENEKKPCETCLMFEQIGSDAVRYSFILTRKNEKWETDENNTVSFEFGDYKRYYRISNELKGSDFVYSVNFFDVFVGKNMGWGFKLLGNYIPSYIYADVYEIFSFDKIVDVKGKMEDRKSPEKEGKPSKLAVFKADVDNLGLIFSIGLKRNEEKKEKDLRKISRITQLSFLLDYFFSIKINKLARNHNIYVLFSGGDDLTVAGRYDEIINFVKDVQENFKNWVCENSDITISGGIEMAGYKFPISRLVDCAEFSLENSKNQDKNGVTLFGIYVRWDMFNRLYRIYDNLFKSHLKDEKISSGLLYKLLKIYENTEYNKELDVKRTHFALPNPDPYVKYFVVRSWKSLNEEEKRKCDEFIQTILERDVFANIKIPISLSSLYNRYFRKKEGVNK</sequence>
<dbReference type="GO" id="GO:0051607">
    <property type="term" value="P:defense response to virus"/>
    <property type="evidence" value="ECO:0007669"/>
    <property type="project" value="UniProtKB-KW"/>
</dbReference>
<evidence type="ECO:0000256" key="11">
    <source>
        <dbReference type="ARBA" id="ARBA00023118"/>
    </source>
</evidence>
<keyword evidence="10" id="KW-0067">ATP-binding</keyword>
<dbReference type="GO" id="GO:0016740">
    <property type="term" value="F:transferase activity"/>
    <property type="evidence" value="ECO:0007669"/>
    <property type="project" value="UniProtKB-KW"/>
</dbReference>
<name>A0A420ZCK7_UNCK3</name>
<dbReference type="AlphaFoldDB" id="A0A420ZCK7"/>
<evidence type="ECO:0000256" key="1">
    <source>
        <dbReference type="ARBA" id="ARBA00001968"/>
    </source>
</evidence>
<keyword evidence="9" id="KW-0269">Exonuclease</keyword>
<evidence type="ECO:0000256" key="12">
    <source>
        <dbReference type="ARBA" id="ARBA00032922"/>
    </source>
</evidence>
<keyword evidence="4" id="KW-0808">Transferase</keyword>
<dbReference type="InterPro" id="IPR000160">
    <property type="entry name" value="GGDEF_dom"/>
</dbReference>
<keyword evidence="6" id="KW-0547">Nucleotide-binding</keyword>
<dbReference type="NCBIfam" id="TIGR02578">
    <property type="entry name" value="cas_TM1811_Csm1"/>
    <property type="match status" value="1"/>
</dbReference>
<comment type="similarity">
    <text evidence="2">Belongs to the CRISPR-associated Cas10/Csm1 family.</text>
</comment>
<protein>
    <recommendedName>
        <fullName evidence="3">CRISPR system single-strand-specific deoxyribonuclease Cas10/Csm1 (subtype III-A)</fullName>
    </recommendedName>
    <alternativeName>
        <fullName evidence="12">Cyclic oligoadenylate synthase</fullName>
    </alternativeName>
</protein>
<dbReference type="Pfam" id="PF01966">
    <property type="entry name" value="HD"/>
    <property type="match status" value="1"/>
</dbReference>
<evidence type="ECO:0000259" key="13">
    <source>
        <dbReference type="PROSITE" id="PS50887"/>
    </source>
</evidence>
<comment type="cofactor">
    <cofactor evidence="1">
        <name>a divalent metal cation</name>
        <dbReference type="ChEBI" id="CHEBI:60240"/>
    </cofactor>
</comment>
<evidence type="ECO:0000256" key="6">
    <source>
        <dbReference type="ARBA" id="ARBA00022741"/>
    </source>
</evidence>
<reference evidence="14 15" key="1">
    <citation type="submission" date="2018-06" db="EMBL/GenBank/DDBJ databases">
        <title>Extensive metabolic versatility and redundancy in microbially diverse, dynamic hydrothermal sediments.</title>
        <authorList>
            <person name="Dombrowski N."/>
            <person name="Teske A."/>
            <person name="Baker B.J."/>
        </authorList>
    </citation>
    <scope>NUCLEOTIDE SEQUENCE [LARGE SCALE GENOMIC DNA]</scope>
    <source>
        <strain evidence="14">B79_G16</strain>
    </source>
</reference>
<dbReference type="InterPro" id="IPR006674">
    <property type="entry name" value="HD_domain"/>
</dbReference>
<accession>A0A420ZCK7</accession>
<dbReference type="EMBL" id="QMNG01000008">
    <property type="protein sequence ID" value="RLC37244.1"/>
    <property type="molecule type" value="Genomic_DNA"/>
</dbReference>
<dbReference type="GO" id="GO:0004519">
    <property type="term" value="F:endonuclease activity"/>
    <property type="evidence" value="ECO:0007669"/>
    <property type="project" value="UniProtKB-KW"/>
</dbReference>
<evidence type="ECO:0000256" key="9">
    <source>
        <dbReference type="ARBA" id="ARBA00022839"/>
    </source>
</evidence>
<evidence type="ECO:0000256" key="4">
    <source>
        <dbReference type="ARBA" id="ARBA00022679"/>
    </source>
</evidence>
<evidence type="ECO:0000313" key="15">
    <source>
        <dbReference type="Proteomes" id="UP000281261"/>
    </source>
</evidence>